<name>A0ABW8CFI6_9ACTN</name>
<keyword evidence="7 11" id="KW-0482">Metalloprotease</keyword>
<dbReference type="PANTHER" id="PTHR47466:SF1">
    <property type="entry name" value="METALLOPROTEASE MEP1 (AFU_ORTHOLOGUE AFUA_1G07730)-RELATED"/>
    <property type="match status" value="1"/>
</dbReference>
<keyword evidence="6" id="KW-0862">Zinc</keyword>
<sequence length="334" mass="35304">MRPSVRLATRITGRVPRRLLGAAAIAGALAFTPVAASAGTVSAHKATAKTTSAQQCAEGTAGNAAAREMPGATAHEPNALTPAQAKSMDRDLKNRTASLRRSGVNAVKAKAISIPVYFHVITDGATGKLTASQIAGQIDVLNKAYAGQGDGNTATPFTFKLLATDYTDNAAWYNVAPDTAEEKAMKTKLRKGGVSSLNLYSANLGGGLLGWATFPEWYPGDPKNDGVVILDQSIPGGTVTNYNEGDTATHEVGHWLGLYHTFQDGCTEPGDYVADTPQEGEPAFECPVGSDTCTAEGLDPIKNFMDYTYDSCMTQFTPGQVQRMKDSWLAYRAS</sequence>
<accession>A0ABW8CFI6</accession>
<dbReference type="InterPro" id="IPR008754">
    <property type="entry name" value="Peptidase_M43"/>
</dbReference>
<dbReference type="GO" id="GO:0008237">
    <property type="term" value="F:metallopeptidase activity"/>
    <property type="evidence" value="ECO:0007669"/>
    <property type="project" value="UniProtKB-KW"/>
</dbReference>
<dbReference type="InterPro" id="IPR024079">
    <property type="entry name" value="MetalloPept_cat_dom_sf"/>
</dbReference>
<dbReference type="CDD" id="cd04275">
    <property type="entry name" value="ZnMc_pappalysin_like"/>
    <property type="match status" value="1"/>
</dbReference>
<evidence type="ECO:0000259" key="10">
    <source>
        <dbReference type="Pfam" id="PF05572"/>
    </source>
</evidence>
<keyword evidence="3" id="KW-0479">Metal-binding</keyword>
<evidence type="ECO:0000256" key="8">
    <source>
        <dbReference type="ARBA" id="ARBA00023157"/>
    </source>
</evidence>
<evidence type="ECO:0000256" key="9">
    <source>
        <dbReference type="SAM" id="SignalP"/>
    </source>
</evidence>
<evidence type="ECO:0000256" key="5">
    <source>
        <dbReference type="ARBA" id="ARBA00022801"/>
    </source>
</evidence>
<keyword evidence="8" id="KW-1015">Disulfide bond</keyword>
<dbReference type="Pfam" id="PF05572">
    <property type="entry name" value="Peptidase_M43"/>
    <property type="match status" value="1"/>
</dbReference>
<keyword evidence="4 9" id="KW-0732">Signal</keyword>
<feature type="signal peptide" evidence="9">
    <location>
        <begin position="1"/>
        <end position="38"/>
    </location>
</feature>
<evidence type="ECO:0000256" key="2">
    <source>
        <dbReference type="ARBA" id="ARBA00022670"/>
    </source>
</evidence>
<evidence type="ECO:0000313" key="12">
    <source>
        <dbReference type="Proteomes" id="UP001614394"/>
    </source>
</evidence>
<protein>
    <submittedName>
        <fullName evidence="11">Zinc metalloprotease</fullName>
    </submittedName>
</protein>
<evidence type="ECO:0000256" key="3">
    <source>
        <dbReference type="ARBA" id="ARBA00022723"/>
    </source>
</evidence>
<organism evidence="11 12">
    <name type="scientific">Streptomyces fildesensis</name>
    <dbReference type="NCBI Taxonomy" id="375757"/>
    <lineage>
        <taxon>Bacteria</taxon>
        <taxon>Bacillati</taxon>
        <taxon>Actinomycetota</taxon>
        <taxon>Actinomycetes</taxon>
        <taxon>Kitasatosporales</taxon>
        <taxon>Streptomycetaceae</taxon>
        <taxon>Streptomyces</taxon>
    </lineage>
</organism>
<feature type="chain" id="PRO_5047228404" evidence="9">
    <location>
        <begin position="39"/>
        <end position="334"/>
    </location>
</feature>
<dbReference type="EMBL" id="JBITYG010000011">
    <property type="protein sequence ID" value="MFI9105209.1"/>
    <property type="molecule type" value="Genomic_DNA"/>
</dbReference>
<reference evidence="11 12" key="1">
    <citation type="submission" date="2024-10" db="EMBL/GenBank/DDBJ databases">
        <title>The Natural Products Discovery Center: Release of the First 8490 Sequenced Strains for Exploring Actinobacteria Biosynthetic Diversity.</title>
        <authorList>
            <person name="Kalkreuter E."/>
            <person name="Kautsar S.A."/>
            <person name="Yang D."/>
            <person name="Bader C.D."/>
            <person name="Teijaro C.N."/>
            <person name="Fluegel L."/>
            <person name="Davis C.M."/>
            <person name="Simpson J.R."/>
            <person name="Lauterbach L."/>
            <person name="Steele A.D."/>
            <person name="Gui C."/>
            <person name="Meng S."/>
            <person name="Li G."/>
            <person name="Viehrig K."/>
            <person name="Ye F."/>
            <person name="Su P."/>
            <person name="Kiefer A.F."/>
            <person name="Nichols A."/>
            <person name="Cepeda A.J."/>
            <person name="Yan W."/>
            <person name="Fan B."/>
            <person name="Jiang Y."/>
            <person name="Adhikari A."/>
            <person name="Zheng C.-J."/>
            <person name="Schuster L."/>
            <person name="Cowan T.M."/>
            <person name="Smanski M.J."/>
            <person name="Chevrette M.G."/>
            <person name="De Carvalho L.P.S."/>
            <person name="Shen B."/>
        </authorList>
    </citation>
    <scope>NUCLEOTIDE SEQUENCE [LARGE SCALE GENOMIC DNA]</scope>
    <source>
        <strain evidence="11 12">NPDC053399</strain>
    </source>
</reference>
<comment type="similarity">
    <text evidence="1">Belongs to the peptidase M43B family.</text>
</comment>
<evidence type="ECO:0000256" key="7">
    <source>
        <dbReference type="ARBA" id="ARBA00023049"/>
    </source>
</evidence>
<comment type="caution">
    <text evidence="11">The sequence shown here is derived from an EMBL/GenBank/DDBJ whole genome shotgun (WGS) entry which is preliminary data.</text>
</comment>
<gene>
    <name evidence="11" type="ORF">ACIGXA_32340</name>
</gene>
<evidence type="ECO:0000256" key="4">
    <source>
        <dbReference type="ARBA" id="ARBA00022729"/>
    </source>
</evidence>
<keyword evidence="12" id="KW-1185">Reference proteome</keyword>
<dbReference type="Gene3D" id="3.40.390.10">
    <property type="entry name" value="Collagenase (Catalytic Domain)"/>
    <property type="match status" value="1"/>
</dbReference>
<proteinExistence type="inferred from homology"/>
<dbReference type="RefSeq" id="WP_399655931.1">
    <property type="nucleotide sequence ID" value="NZ_JBITYG010000011.1"/>
</dbReference>
<evidence type="ECO:0000313" key="11">
    <source>
        <dbReference type="EMBL" id="MFI9105209.1"/>
    </source>
</evidence>
<dbReference type="Proteomes" id="UP001614394">
    <property type="component" value="Unassembled WGS sequence"/>
</dbReference>
<feature type="domain" description="Peptidase M43 pregnancy-associated plasma-A" evidence="10">
    <location>
        <begin position="238"/>
        <end position="326"/>
    </location>
</feature>
<dbReference type="SUPFAM" id="SSF55486">
    <property type="entry name" value="Metalloproteases ('zincins'), catalytic domain"/>
    <property type="match status" value="1"/>
</dbReference>
<keyword evidence="2" id="KW-0645">Protease</keyword>
<dbReference type="PANTHER" id="PTHR47466">
    <property type="match status" value="1"/>
</dbReference>
<evidence type="ECO:0000256" key="1">
    <source>
        <dbReference type="ARBA" id="ARBA00008721"/>
    </source>
</evidence>
<evidence type="ECO:0000256" key="6">
    <source>
        <dbReference type="ARBA" id="ARBA00022833"/>
    </source>
</evidence>
<keyword evidence="5" id="KW-0378">Hydrolase</keyword>